<dbReference type="PROSITE" id="PS50994">
    <property type="entry name" value="INTEGRASE"/>
    <property type="match status" value="1"/>
</dbReference>
<dbReference type="SUPFAM" id="SSF53098">
    <property type="entry name" value="Ribonuclease H-like"/>
    <property type="match status" value="1"/>
</dbReference>
<gene>
    <name evidence="3" type="ORF">HPLM_LOCUS8474</name>
</gene>
<dbReference type="InterPro" id="IPR001584">
    <property type="entry name" value="Integrase_cat-core"/>
</dbReference>
<dbReference type="OrthoDB" id="5866088at2759"/>
<evidence type="ECO:0000313" key="3">
    <source>
        <dbReference type="EMBL" id="VDO34985.1"/>
    </source>
</evidence>
<proteinExistence type="predicted"/>
<dbReference type="GO" id="GO:0003676">
    <property type="term" value="F:nucleic acid binding"/>
    <property type="evidence" value="ECO:0007669"/>
    <property type="project" value="InterPro"/>
</dbReference>
<accession>A0A3P7YCY6</accession>
<name>A0A3P7YCY6_HAEPC</name>
<dbReference type="InterPro" id="IPR036397">
    <property type="entry name" value="RNaseH_sf"/>
</dbReference>
<keyword evidence="1" id="KW-0175">Coiled coil</keyword>
<feature type="coiled-coil region" evidence="1">
    <location>
        <begin position="486"/>
        <end position="513"/>
    </location>
</feature>
<protein>
    <recommendedName>
        <fullName evidence="2">Integrase catalytic domain-containing protein</fullName>
    </recommendedName>
</protein>
<dbReference type="InterPro" id="IPR041588">
    <property type="entry name" value="Integrase_H2C2"/>
</dbReference>
<dbReference type="Gene3D" id="1.10.340.70">
    <property type="match status" value="1"/>
</dbReference>
<dbReference type="GO" id="GO:0015074">
    <property type="term" value="P:DNA integration"/>
    <property type="evidence" value="ECO:0007669"/>
    <property type="project" value="InterPro"/>
</dbReference>
<sequence length="658" mass="76257">MAMARCKRPTIKSKTTMPKLEMFALTLSMRLVANSMTQALEERIAGYPWTIHVFSDSQIALSWLTSPTTASLGVLVANRVREVRRIVTQLNNDSITVISRYVNTSRDPAGTRGLSREQMHDRYLWERPEFLKKPIEEWQHPIYQLWEDVIGVDSWALTNEAHGPYRRGTEHTIARVRERYWISKLRQQVREHVSHCIKCRRFNALPYQYLDFTELPERRVLKSNPFQHTELDFFDLPQCEKNERGIKLYGCIFTCTVTRLIHLGIVRSLAIEEFLNALRRFVACRGIPKTITCDNATTFLLAAKIIKERNSGLTEHAAQIVSNQEIQWRHITPYAPWQGGFYERLIKSVKQAINKAWRNSETYSLVYIHTFPIEVEACLNSRPLTYQSAEQEEFTTLRPIDFLQRDLNLSITLGNTESETQDPDYLPPDSLHGIQTRQQALEALNSSRRRIERFWKIWQQQYLISLRESHKKNPTNQRHGGITPSLGDVVLTVEQLQQQLQETKDQLQRLREAIPLPSPHEVYASIINEYLEVDRCAKKVASISRHIQIISRSQTSLECKARRISIILLKIENLRMRLAATKLHLTTLVALPPLLFATGAIAKPLWDEWMARPFCNDERNLLSTDPDRVKMGAKELMATLDSHKANLSDLANHFSWNN</sequence>
<dbReference type="InterPro" id="IPR012337">
    <property type="entry name" value="RNaseH-like_sf"/>
</dbReference>
<organism evidence="3 4">
    <name type="scientific">Haemonchus placei</name>
    <name type="common">Barber's pole worm</name>
    <dbReference type="NCBI Taxonomy" id="6290"/>
    <lineage>
        <taxon>Eukaryota</taxon>
        <taxon>Metazoa</taxon>
        <taxon>Ecdysozoa</taxon>
        <taxon>Nematoda</taxon>
        <taxon>Chromadorea</taxon>
        <taxon>Rhabditida</taxon>
        <taxon>Rhabditina</taxon>
        <taxon>Rhabditomorpha</taxon>
        <taxon>Strongyloidea</taxon>
        <taxon>Trichostrongylidae</taxon>
        <taxon>Haemonchus</taxon>
    </lineage>
</organism>
<feature type="domain" description="Integrase catalytic" evidence="2">
    <location>
        <begin position="221"/>
        <end position="407"/>
    </location>
</feature>
<dbReference type="Pfam" id="PF17921">
    <property type="entry name" value="Integrase_H2C2"/>
    <property type="match status" value="1"/>
</dbReference>
<reference evidence="3 4" key="1">
    <citation type="submission" date="2018-11" db="EMBL/GenBank/DDBJ databases">
        <authorList>
            <consortium name="Pathogen Informatics"/>
        </authorList>
    </citation>
    <scope>NUCLEOTIDE SEQUENCE [LARGE SCALE GENOMIC DNA]</scope>
    <source>
        <strain evidence="3 4">MHpl1</strain>
    </source>
</reference>
<dbReference type="EMBL" id="UZAF01016868">
    <property type="protein sequence ID" value="VDO34985.1"/>
    <property type="molecule type" value="Genomic_DNA"/>
</dbReference>
<keyword evidence="4" id="KW-1185">Reference proteome</keyword>
<dbReference type="PANTHER" id="PTHR47331">
    <property type="entry name" value="PHD-TYPE DOMAIN-CONTAINING PROTEIN"/>
    <property type="match status" value="1"/>
</dbReference>
<dbReference type="Proteomes" id="UP000268014">
    <property type="component" value="Unassembled WGS sequence"/>
</dbReference>
<evidence type="ECO:0000313" key="4">
    <source>
        <dbReference type="Proteomes" id="UP000268014"/>
    </source>
</evidence>
<dbReference type="AlphaFoldDB" id="A0A3P7YCY6"/>
<evidence type="ECO:0000256" key="1">
    <source>
        <dbReference type="SAM" id="Coils"/>
    </source>
</evidence>
<evidence type="ECO:0000259" key="2">
    <source>
        <dbReference type="PROSITE" id="PS50994"/>
    </source>
</evidence>
<dbReference type="Gene3D" id="3.30.420.10">
    <property type="entry name" value="Ribonuclease H-like superfamily/Ribonuclease H"/>
    <property type="match status" value="1"/>
</dbReference>
<dbReference type="STRING" id="6290.A0A3P7YCY6"/>